<dbReference type="FunFam" id="1.10.8.60:FF:000029">
    <property type="entry name" value="Replication-associated recombination protein A"/>
    <property type="match status" value="1"/>
</dbReference>
<sequence length="330" mass="36667">DEVHRFNKAQQDVILPHVEEGIVSFIGATTENPSFEVIAPLLSRCRVFPLKPLDDEEIRDIVVRAMQDHEHGIGSLNVRVSKEALDYLAAMADGDARVSLNALELAAFGTNENEQGFREVTLEIIEDTVQHKAILYDAAGDQHYDTISALIKSVRGSDPDAAIYWLGRMIEAGEDPLFIARRLVILASEDVGLADPMGLPIAISAQQAVHFIGMPEGAITLAHACVYLATAPKSNSAYSALNLARQDARNTRNQPVPVHLRNPVTKLMKDMGHGEGYKYSHQYPGHFAPMNNLPDSLTGRRYYIPSDQGYEKTIANRLDEWWKAWREAQI</sequence>
<dbReference type="InterPro" id="IPR032423">
    <property type="entry name" value="AAA_assoc_2"/>
</dbReference>
<keyword evidence="3" id="KW-0067">ATP-binding</keyword>
<keyword evidence="2" id="KW-0547">Nucleotide-binding</keyword>
<name>A0A382LZ72_9ZZZZ</name>
<feature type="domain" description="MgsA AAA+ ATPase C-terminal" evidence="4">
    <location>
        <begin position="156"/>
        <end position="322"/>
    </location>
</feature>
<dbReference type="SUPFAM" id="SSF52540">
    <property type="entry name" value="P-loop containing nucleoside triphosphate hydrolases"/>
    <property type="match status" value="1"/>
</dbReference>
<evidence type="ECO:0000256" key="1">
    <source>
        <dbReference type="ARBA" id="ARBA00008959"/>
    </source>
</evidence>
<dbReference type="FunFam" id="1.20.272.10:FF:000001">
    <property type="entry name" value="Putative AAA family ATPase"/>
    <property type="match status" value="1"/>
</dbReference>
<dbReference type="SUPFAM" id="SSF48019">
    <property type="entry name" value="post-AAA+ oligomerization domain-like"/>
    <property type="match status" value="1"/>
</dbReference>
<dbReference type="GO" id="GO:0000731">
    <property type="term" value="P:DNA synthesis involved in DNA repair"/>
    <property type="evidence" value="ECO:0007669"/>
    <property type="project" value="TreeGrafter"/>
</dbReference>
<evidence type="ECO:0000259" key="4">
    <source>
        <dbReference type="Pfam" id="PF12002"/>
    </source>
</evidence>
<dbReference type="InterPro" id="IPR051314">
    <property type="entry name" value="AAA_ATPase_RarA/MGS1/WRNIP1"/>
</dbReference>
<reference evidence="6" key="1">
    <citation type="submission" date="2018-05" db="EMBL/GenBank/DDBJ databases">
        <authorList>
            <person name="Lanie J.A."/>
            <person name="Ng W.-L."/>
            <person name="Kazmierczak K.M."/>
            <person name="Andrzejewski T.M."/>
            <person name="Davidsen T.M."/>
            <person name="Wayne K.J."/>
            <person name="Tettelin H."/>
            <person name="Glass J.I."/>
            <person name="Rusch D."/>
            <person name="Podicherti R."/>
            <person name="Tsui H.-C.T."/>
            <person name="Winkler M.E."/>
        </authorList>
    </citation>
    <scope>NUCLEOTIDE SEQUENCE</scope>
</reference>
<dbReference type="InterPro" id="IPR021886">
    <property type="entry name" value="MgsA_C"/>
</dbReference>
<dbReference type="Gene3D" id="1.20.272.10">
    <property type="match status" value="1"/>
</dbReference>
<feature type="domain" description="AAA C-terminal" evidence="5">
    <location>
        <begin position="75"/>
        <end position="155"/>
    </location>
</feature>
<evidence type="ECO:0000256" key="2">
    <source>
        <dbReference type="ARBA" id="ARBA00022741"/>
    </source>
</evidence>
<protein>
    <recommendedName>
        <fullName evidence="7">MgsA AAA+ ATPase C-terminal domain-containing protein</fullName>
    </recommendedName>
</protein>
<dbReference type="EMBL" id="UINC01090259">
    <property type="protein sequence ID" value="SVC42039.1"/>
    <property type="molecule type" value="Genomic_DNA"/>
</dbReference>
<organism evidence="6">
    <name type="scientific">marine metagenome</name>
    <dbReference type="NCBI Taxonomy" id="408172"/>
    <lineage>
        <taxon>unclassified sequences</taxon>
        <taxon>metagenomes</taxon>
        <taxon>ecological metagenomes</taxon>
    </lineage>
</organism>
<gene>
    <name evidence="6" type="ORF">METZ01_LOCUS294893</name>
</gene>
<dbReference type="GO" id="GO:0017116">
    <property type="term" value="F:single-stranded DNA helicase activity"/>
    <property type="evidence" value="ECO:0007669"/>
    <property type="project" value="TreeGrafter"/>
</dbReference>
<dbReference type="Pfam" id="PF12002">
    <property type="entry name" value="MgsA_C"/>
    <property type="match status" value="1"/>
</dbReference>
<dbReference type="GO" id="GO:0003677">
    <property type="term" value="F:DNA binding"/>
    <property type="evidence" value="ECO:0007669"/>
    <property type="project" value="InterPro"/>
</dbReference>
<dbReference type="AlphaFoldDB" id="A0A382LZ72"/>
<dbReference type="Gene3D" id="3.40.50.300">
    <property type="entry name" value="P-loop containing nucleotide triphosphate hydrolases"/>
    <property type="match status" value="1"/>
</dbReference>
<dbReference type="GO" id="GO:0006261">
    <property type="term" value="P:DNA-templated DNA replication"/>
    <property type="evidence" value="ECO:0007669"/>
    <property type="project" value="TreeGrafter"/>
</dbReference>
<evidence type="ECO:0008006" key="7">
    <source>
        <dbReference type="Google" id="ProtNLM"/>
    </source>
</evidence>
<dbReference type="Gene3D" id="1.10.8.60">
    <property type="match status" value="1"/>
</dbReference>
<dbReference type="GO" id="GO:0008047">
    <property type="term" value="F:enzyme activator activity"/>
    <property type="evidence" value="ECO:0007669"/>
    <property type="project" value="TreeGrafter"/>
</dbReference>
<feature type="non-terminal residue" evidence="6">
    <location>
        <position position="1"/>
    </location>
</feature>
<dbReference type="InterPro" id="IPR008921">
    <property type="entry name" value="DNA_pol3_clamp-load_cplx_C"/>
</dbReference>
<evidence type="ECO:0000256" key="3">
    <source>
        <dbReference type="ARBA" id="ARBA00022840"/>
    </source>
</evidence>
<accession>A0A382LZ72</accession>
<dbReference type="Gene3D" id="1.10.3710.10">
    <property type="entry name" value="DNA polymerase III clamp loader subunits, C-terminal domain"/>
    <property type="match status" value="1"/>
</dbReference>
<evidence type="ECO:0000259" key="5">
    <source>
        <dbReference type="Pfam" id="PF16193"/>
    </source>
</evidence>
<dbReference type="CDD" id="cd18139">
    <property type="entry name" value="HLD_clamp_RarA"/>
    <property type="match status" value="1"/>
</dbReference>
<dbReference type="GO" id="GO:0005524">
    <property type="term" value="F:ATP binding"/>
    <property type="evidence" value="ECO:0007669"/>
    <property type="project" value="UniProtKB-KW"/>
</dbReference>
<dbReference type="PANTHER" id="PTHR13779:SF7">
    <property type="entry name" value="ATPASE WRNIP1"/>
    <property type="match status" value="1"/>
</dbReference>
<dbReference type="InterPro" id="IPR027417">
    <property type="entry name" value="P-loop_NTPase"/>
</dbReference>
<dbReference type="Pfam" id="PF16193">
    <property type="entry name" value="AAA_assoc_2"/>
    <property type="match status" value="1"/>
</dbReference>
<evidence type="ECO:0000313" key="6">
    <source>
        <dbReference type="EMBL" id="SVC42039.1"/>
    </source>
</evidence>
<dbReference type="PANTHER" id="PTHR13779">
    <property type="entry name" value="WERNER HELICASE-INTERACTING PROTEIN 1 FAMILY MEMBER"/>
    <property type="match status" value="1"/>
</dbReference>
<proteinExistence type="inferred from homology"/>
<comment type="similarity">
    <text evidence="1">Belongs to the AAA ATPase family. RarA/MGS1/WRNIP1 subfamily.</text>
</comment>